<dbReference type="InterPro" id="IPR011545">
    <property type="entry name" value="DEAD/DEAH_box_helicase_dom"/>
</dbReference>
<feature type="domain" description="Helicase C-terminal" evidence="5">
    <location>
        <begin position="212"/>
        <end position="378"/>
    </location>
</feature>
<gene>
    <name evidence="6" type="ORF">F960_01616</name>
</gene>
<reference evidence="6 7" key="1">
    <citation type="submission" date="2013-02" db="EMBL/GenBank/DDBJ databases">
        <title>The Genome Sequence of Acinetobacter gerneri CIP 107464.</title>
        <authorList>
            <consortium name="The Broad Institute Genome Sequencing Platform"/>
            <consortium name="The Broad Institute Genome Sequencing Center for Infectious Disease"/>
            <person name="Cerqueira G."/>
            <person name="Feldgarden M."/>
            <person name="Courvalin P."/>
            <person name="Perichon B."/>
            <person name="Grillot-Courvalin C."/>
            <person name="Clermont D."/>
            <person name="Rocha E."/>
            <person name="Yoon E.-J."/>
            <person name="Nemec A."/>
            <person name="Walker B."/>
            <person name="Young S.K."/>
            <person name="Zeng Q."/>
            <person name="Gargeya S."/>
            <person name="Fitzgerald M."/>
            <person name="Haas B."/>
            <person name="Abouelleil A."/>
            <person name="Alvarado L."/>
            <person name="Arachchi H.M."/>
            <person name="Berlin A.M."/>
            <person name="Chapman S.B."/>
            <person name="Dewar J."/>
            <person name="Goldberg J."/>
            <person name="Griggs A."/>
            <person name="Gujja S."/>
            <person name="Hansen M."/>
            <person name="Howarth C."/>
            <person name="Imamovic A."/>
            <person name="Larimer J."/>
            <person name="McCowan C."/>
            <person name="Murphy C."/>
            <person name="Neiman D."/>
            <person name="Pearson M."/>
            <person name="Priest M."/>
            <person name="Roberts A."/>
            <person name="Saif S."/>
            <person name="Shea T."/>
            <person name="Sisk P."/>
            <person name="Sykes S."/>
            <person name="Wortman J."/>
            <person name="Nusbaum C."/>
            <person name="Birren B."/>
        </authorList>
    </citation>
    <scope>NUCLEOTIDE SEQUENCE [LARGE SCALE GENOMIC DNA]</scope>
    <source>
        <strain evidence="6 7">CIP 107464</strain>
    </source>
</reference>
<keyword evidence="3" id="KW-0067">ATP-binding</keyword>
<name>N8YBZ3_9GAMM</name>
<dbReference type="GO" id="GO:0016787">
    <property type="term" value="F:hydrolase activity"/>
    <property type="evidence" value="ECO:0007669"/>
    <property type="project" value="UniProtKB-KW"/>
</dbReference>
<dbReference type="PROSITE" id="PS51194">
    <property type="entry name" value="HELICASE_CTER"/>
    <property type="match status" value="1"/>
</dbReference>
<dbReference type="OrthoDB" id="6664238at2"/>
<dbReference type="STRING" id="202952.GCA_000747725_02689"/>
<dbReference type="Pfam" id="PF00270">
    <property type="entry name" value="DEAD"/>
    <property type="match status" value="1"/>
</dbReference>
<evidence type="ECO:0000259" key="5">
    <source>
        <dbReference type="PROSITE" id="PS51194"/>
    </source>
</evidence>
<feature type="domain" description="Helicase ATP-binding" evidence="4">
    <location>
        <begin position="18"/>
        <end position="182"/>
    </location>
</feature>
<evidence type="ECO:0000313" key="6">
    <source>
        <dbReference type="EMBL" id="ENV34297.1"/>
    </source>
</evidence>
<evidence type="ECO:0000256" key="3">
    <source>
        <dbReference type="ARBA" id="ARBA00022840"/>
    </source>
</evidence>
<protein>
    <recommendedName>
        <fullName evidence="8">Helicase ATP-binding domain-containing protein</fullName>
    </recommendedName>
</protein>
<dbReference type="SMART" id="SM00487">
    <property type="entry name" value="DEXDc"/>
    <property type="match status" value="1"/>
</dbReference>
<dbReference type="HOGENOM" id="CLU_010335_0_0_6"/>
<dbReference type="RefSeq" id="WP_004861167.1">
    <property type="nucleotide sequence ID" value="NZ_ASYY01000015.1"/>
</dbReference>
<dbReference type="PATRIC" id="fig|1120926.3.peg.1551"/>
<dbReference type="AlphaFoldDB" id="N8YBZ3"/>
<organism evidence="6 7">
    <name type="scientific">Acinetobacter gerneri DSM 14967 = CIP 107464 = MTCC 9824</name>
    <dbReference type="NCBI Taxonomy" id="1120926"/>
    <lineage>
        <taxon>Bacteria</taxon>
        <taxon>Pseudomonadati</taxon>
        <taxon>Pseudomonadota</taxon>
        <taxon>Gammaproteobacteria</taxon>
        <taxon>Moraxellales</taxon>
        <taxon>Moraxellaceae</taxon>
        <taxon>Acinetobacter</taxon>
    </lineage>
</organism>
<keyword evidence="7" id="KW-1185">Reference proteome</keyword>
<dbReference type="PROSITE" id="PS51192">
    <property type="entry name" value="HELICASE_ATP_BIND_1"/>
    <property type="match status" value="1"/>
</dbReference>
<accession>N8YBZ3</accession>
<dbReference type="SUPFAM" id="SSF52540">
    <property type="entry name" value="P-loop containing nucleoside triphosphate hydrolases"/>
    <property type="match status" value="1"/>
</dbReference>
<sequence length="748" mass="86217">MSKKAFQLIPNQYLSTFGIKVEPNQSTFLVAPTGAGKTTFTMEELRDQFKFVLILVPTQAKVMELQHEYSGKCTALSKYLFFCANENPDETIRKFKGVIVATYDKFDKIIKLMSDSQKKSALLVIDEAHKLYSAGSFRDDALTPVIWHLQKRSIPTSLFLTATKTIELFDQLKIDIDQEIIVKHQNPPVRNIKVTSLTNGDQYTAIAIIEEKVKELISLSSDSAKGRCGKTIIVRVNSRDKCESFRQYFEQRYKLKCIVVHSKTKGLADVKEIFETQKIPTGIDIVFTTSIMDEAVNLNNPEIEIDSVFILGKQAHVEELVQFIGRLRIANVPCHILLHTGISRSNGNPEQFHSKHLRRLNDFITRVNEIAKALASLAEDYKFDFQDNEKPNIYDKVSRMNESFRDWFDCKLFAVYQGKSIQNTASLVSALYLIDTSYFYSSFEYMAWRIKQFLPNCVIEFSENSISTPLYIADFFDEQKANADSAYAVSIKPALKIFLEHFQKGHQKPESLKEMSTQFIEHKQLDEDYIDNLAYYCDEQPIYPVKVAQILNEVVYLAQYIGNLHDIYQVLSQKRFSRVIKVADGYAKNVFVQYIARQFYMRCPEKYLENKHILKGPQASKLLCSTFKAVQKQTNLPMKSIVKANLIKGMNYDHISDSFEIDNSKALNFLATYFDVIDRNKNKPKRRYLEFQGIAVDGLEYLHLKDWQGKHLILREPFIMDGKTYDAYTGATNMIRKATQKEIDELFS</sequence>
<dbReference type="Pfam" id="PF00271">
    <property type="entry name" value="Helicase_C"/>
    <property type="match status" value="1"/>
</dbReference>
<evidence type="ECO:0000259" key="4">
    <source>
        <dbReference type="PROSITE" id="PS51192"/>
    </source>
</evidence>
<dbReference type="eggNOG" id="COG1061">
    <property type="taxonomic scope" value="Bacteria"/>
</dbReference>
<evidence type="ECO:0000256" key="1">
    <source>
        <dbReference type="ARBA" id="ARBA00022741"/>
    </source>
</evidence>
<evidence type="ECO:0000313" key="7">
    <source>
        <dbReference type="Proteomes" id="UP000013117"/>
    </source>
</evidence>
<dbReference type="EMBL" id="APPN01000059">
    <property type="protein sequence ID" value="ENV34297.1"/>
    <property type="molecule type" value="Genomic_DNA"/>
</dbReference>
<comment type="caution">
    <text evidence="6">The sequence shown here is derived from an EMBL/GenBank/DDBJ whole genome shotgun (WGS) entry which is preliminary data.</text>
</comment>
<keyword evidence="2" id="KW-0378">Hydrolase</keyword>
<proteinExistence type="predicted"/>
<evidence type="ECO:0008006" key="8">
    <source>
        <dbReference type="Google" id="ProtNLM"/>
    </source>
</evidence>
<dbReference type="InterPro" id="IPR001650">
    <property type="entry name" value="Helicase_C-like"/>
</dbReference>
<evidence type="ECO:0000256" key="2">
    <source>
        <dbReference type="ARBA" id="ARBA00022801"/>
    </source>
</evidence>
<dbReference type="Proteomes" id="UP000013117">
    <property type="component" value="Unassembled WGS sequence"/>
</dbReference>
<dbReference type="GO" id="GO:0005524">
    <property type="term" value="F:ATP binding"/>
    <property type="evidence" value="ECO:0007669"/>
    <property type="project" value="UniProtKB-KW"/>
</dbReference>
<dbReference type="InterPro" id="IPR027417">
    <property type="entry name" value="P-loop_NTPase"/>
</dbReference>
<dbReference type="Gene3D" id="3.40.50.300">
    <property type="entry name" value="P-loop containing nucleotide triphosphate hydrolases"/>
    <property type="match status" value="2"/>
</dbReference>
<dbReference type="GeneID" id="84208989"/>
<dbReference type="PANTHER" id="PTHR24031">
    <property type="entry name" value="RNA HELICASE"/>
    <property type="match status" value="1"/>
</dbReference>
<dbReference type="InterPro" id="IPR003593">
    <property type="entry name" value="AAA+_ATPase"/>
</dbReference>
<dbReference type="GO" id="GO:0003676">
    <property type="term" value="F:nucleic acid binding"/>
    <property type="evidence" value="ECO:0007669"/>
    <property type="project" value="InterPro"/>
</dbReference>
<dbReference type="InterPro" id="IPR014001">
    <property type="entry name" value="Helicase_ATP-bd"/>
</dbReference>
<dbReference type="SMART" id="SM00382">
    <property type="entry name" value="AAA"/>
    <property type="match status" value="1"/>
</dbReference>
<keyword evidence="1" id="KW-0547">Nucleotide-binding</keyword>